<dbReference type="AlphaFoldDB" id="A0A285C2F4"/>
<evidence type="ECO:0000313" key="2">
    <source>
        <dbReference type="Proteomes" id="UP000242498"/>
    </source>
</evidence>
<dbReference type="EMBL" id="LT907782">
    <property type="protein sequence ID" value="SNX61233.1"/>
    <property type="molecule type" value="Genomic_DNA"/>
</dbReference>
<reference evidence="1 2" key="1">
    <citation type="submission" date="2017-08" db="EMBL/GenBank/DDBJ databases">
        <authorList>
            <person name="de Groot N.N."/>
        </authorList>
    </citation>
    <scope>NUCLEOTIDE SEQUENCE [LARGE SCALE GENOMIC DNA]</scope>
    <source>
        <strain evidence="1 2">Nm15</strain>
    </source>
</reference>
<accession>A0A285C2F4</accession>
<dbReference type="Proteomes" id="UP000242498">
    <property type="component" value="Chromosome I"/>
</dbReference>
<organism evidence="1 2">
    <name type="scientific">Nitrosomonas ureae</name>
    <dbReference type="NCBI Taxonomy" id="44577"/>
    <lineage>
        <taxon>Bacteria</taxon>
        <taxon>Pseudomonadati</taxon>
        <taxon>Pseudomonadota</taxon>
        <taxon>Betaproteobacteria</taxon>
        <taxon>Nitrosomonadales</taxon>
        <taxon>Nitrosomonadaceae</taxon>
        <taxon>Nitrosomonas</taxon>
    </lineage>
</organism>
<protein>
    <submittedName>
        <fullName evidence="1">Uncharacterized protein</fullName>
    </submittedName>
</protein>
<proteinExistence type="predicted"/>
<evidence type="ECO:0000313" key="1">
    <source>
        <dbReference type="EMBL" id="SNX61233.1"/>
    </source>
</evidence>
<gene>
    <name evidence="1" type="ORF">SAMN06296273_2685</name>
</gene>
<name>A0A285C2F4_9PROT</name>
<sequence>MSAPVDLSHYADNILAAEDRPLFDDAVESGKAGALRAAYVMIWLACAESLKRRFREAQKRDGAAGKIVGEIETKEKEHKAVDKFVLMKAHEYGFVSDSGHTVLNHIYEMRCLYGHPYEEAPSQEQVSHAAAVVVEHVLSKPVKLRHGFGKQLLKSLLEEPNFLDDQQTAVVAFTKDILPRLDETIHGWLLDNYWAELEKFSDDSSMAIFFRRGTWFSRTMLIEVGIDVFSHDDWHDRSSRFPKILMRVCSIADIFKEIGKRAQDSLVGLIIAEAATRASVLTHLERLSINGALTTRQQERFVEHISEMPSSAIRSAGLSTKTCYGKLIDAMKSHNWYVQNPAIDLIVSNGPDQAAELDENQQVNLGRNLLQAGEGTAGSANEFLEKLSQDGTSWPFHVVRGIAMESFTNEDNQIRFKDRHLGRVLAAIDHLQQELQDQLMAELSASVDAGTPKDWVDRDDFESAVESLNAYAWAAPLVASLEAKSASLSAEEEDA</sequence>